<dbReference type="EMBL" id="KZ452014">
    <property type="protein sequence ID" value="PKA51259.1"/>
    <property type="molecule type" value="Genomic_DNA"/>
</dbReference>
<organism evidence="1 2">
    <name type="scientific">Apostasia shenzhenica</name>
    <dbReference type="NCBI Taxonomy" id="1088818"/>
    <lineage>
        <taxon>Eukaryota</taxon>
        <taxon>Viridiplantae</taxon>
        <taxon>Streptophyta</taxon>
        <taxon>Embryophyta</taxon>
        <taxon>Tracheophyta</taxon>
        <taxon>Spermatophyta</taxon>
        <taxon>Magnoliopsida</taxon>
        <taxon>Liliopsida</taxon>
        <taxon>Asparagales</taxon>
        <taxon>Orchidaceae</taxon>
        <taxon>Apostasioideae</taxon>
        <taxon>Apostasia</taxon>
    </lineage>
</organism>
<reference evidence="1 2" key="1">
    <citation type="journal article" date="2017" name="Nature">
        <title>The Apostasia genome and the evolution of orchids.</title>
        <authorList>
            <person name="Zhang G.Q."/>
            <person name="Liu K.W."/>
            <person name="Li Z."/>
            <person name="Lohaus R."/>
            <person name="Hsiao Y.Y."/>
            <person name="Niu S.C."/>
            <person name="Wang J.Y."/>
            <person name="Lin Y.C."/>
            <person name="Xu Q."/>
            <person name="Chen L.J."/>
            <person name="Yoshida K."/>
            <person name="Fujiwara S."/>
            <person name="Wang Z.W."/>
            <person name="Zhang Y.Q."/>
            <person name="Mitsuda N."/>
            <person name="Wang M."/>
            <person name="Liu G.H."/>
            <person name="Pecoraro L."/>
            <person name="Huang H.X."/>
            <person name="Xiao X.J."/>
            <person name="Lin M."/>
            <person name="Wu X.Y."/>
            <person name="Wu W.L."/>
            <person name="Chen Y.Y."/>
            <person name="Chang S.B."/>
            <person name="Sakamoto S."/>
            <person name="Ohme-Takagi M."/>
            <person name="Yagi M."/>
            <person name="Zeng S.J."/>
            <person name="Shen C.Y."/>
            <person name="Yeh C.M."/>
            <person name="Luo Y.B."/>
            <person name="Tsai W.C."/>
            <person name="Van de Peer Y."/>
            <person name="Liu Z.J."/>
        </authorList>
    </citation>
    <scope>NUCLEOTIDE SEQUENCE [LARGE SCALE GENOMIC DNA]</scope>
    <source>
        <strain evidence="2">cv. Shenzhen</strain>
        <tissue evidence="1">Stem</tissue>
    </source>
</reference>
<dbReference type="AlphaFoldDB" id="A0A2I0A6T5"/>
<gene>
    <name evidence="1" type="ORF">AXF42_Ash010699</name>
</gene>
<accession>A0A2I0A6T5</accession>
<name>A0A2I0A6T5_9ASPA</name>
<evidence type="ECO:0000313" key="2">
    <source>
        <dbReference type="Proteomes" id="UP000236161"/>
    </source>
</evidence>
<dbReference type="Proteomes" id="UP000236161">
    <property type="component" value="Unassembled WGS sequence"/>
</dbReference>
<keyword evidence="2" id="KW-1185">Reference proteome</keyword>
<sequence length="68" mass="7535">MDARKGDHWKPTTSATCCRINHNSLQLASQPASQQNSLQTAPAPASVDKTTCSLKIIQLNREQKTERK</sequence>
<protein>
    <submittedName>
        <fullName evidence="1">Uncharacterized protein</fullName>
    </submittedName>
</protein>
<evidence type="ECO:0000313" key="1">
    <source>
        <dbReference type="EMBL" id="PKA51259.1"/>
    </source>
</evidence>
<proteinExistence type="predicted"/>